<feature type="non-terminal residue" evidence="1">
    <location>
        <position position="74"/>
    </location>
</feature>
<accession>A0A2H3KG74</accession>
<evidence type="ECO:0000313" key="1">
    <source>
        <dbReference type="EMBL" id="PDS26643.1"/>
    </source>
</evidence>
<dbReference type="AlphaFoldDB" id="A0A2H3KG74"/>
<organism evidence="1 2">
    <name type="scientific">Flavobacterium branchiophilum</name>
    <dbReference type="NCBI Taxonomy" id="55197"/>
    <lineage>
        <taxon>Bacteria</taxon>
        <taxon>Pseudomonadati</taxon>
        <taxon>Bacteroidota</taxon>
        <taxon>Flavobacteriia</taxon>
        <taxon>Flavobacteriales</taxon>
        <taxon>Flavobacteriaceae</taxon>
        <taxon>Flavobacterium</taxon>
    </lineage>
</organism>
<gene>
    <name evidence="1" type="ORF">B0A77_01760</name>
</gene>
<name>A0A2H3KG74_9FLAO</name>
<evidence type="ECO:0000313" key="2">
    <source>
        <dbReference type="Proteomes" id="UP000220828"/>
    </source>
</evidence>
<dbReference type="Proteomes" id="UP000220828">
    <property type="component" value="Unassembled WGS sequence"/>
</dbReference>
<protein>
    <submittedName>
        <fullName evidence="1">Uncharacterized protein</fullName>
    </submittedName>
</protein>
<reference evidence="1 2" key="1">
    <citation type="submission" date="2017-09" db="EMBL/GenBank/DDBJ databases">
        <title>Whole genomes of Flavobacteriaceae.</title>
        <authorList>
            <person name="Stine C."/>
            <person name="Li C."/>
            <person name="Tadesse D."/>
        </authorList>
    </citation>
    <scope>NUCLEOTIDE SEQUENCE [LARGE SCALE GENOMIC DNA]</scope>
    <source>
        <strain evidence="1 2">ATCC 35036</strain>
    </source>
</reference>
<dbReference type="EMBL" id="PCMW01000010">
    <property type="protein sequence ID" value="PDS26643.1"/>
    <property type="molecule type" value="Genomic_DNA"/>
</dbReference>
<proteinExistence type="predicted"/>
<sequence length="74" mass="8804">MIIANPIYDVVFKRMMENERVAKFFIGTLLDQTIESIEVKQQEFTFMKHLDLDDPKVQEFVAKKINERLLINVM</sequence>
<comment type="caution">
    <text evidence="1">The sequence shown here is derived from an EMBL/GenBank/DDBJ whole genome shotgun (WGS) entry which is preliminary data.</text>
</comment>